<dbReference type="PANTHER" id="PTHR45702:SF2">
    <property type="entry name" value="KUZBANIAN, ISOFORM A"/>
    <property type="match status" value="1"/>
</dbReference>
<feature type="binding site" evidence="1">
    <location>
        <position position="368"/>
    </location>
    <ligand>
        <name>Zn(2+)</name>
        <dbReference type="ChEBI" id="CHEBI:29105"/>
        <note>catalytic</note>
    </ligand>
</feature>
<evidence type="ECO:0000259" key="2">
    <source>
        <dbReference type="PROSITE" id="PS50215"/>
    </source>
</evidence>
<dbReference type="InterPro" id="IPR001590">
    <property type="entry name" value="Peptidase_M12B"/>
</dbReference>
<evidence type="ECO:0000256" key="1">
    <source>
        <dbReference type="PROSITE-ProRule" id="PRU00276"/>
    </source>
</evidence>
<dbReference type="SUPFAM" id="SSF55486">
    <property type="entry name" value="Metalloproteases ('zincins'), catalytic domain"/>
    <property type="match status" value="1"/>
</dbReference>
<comment type="caution">
    <text evidence="1">Lacks conserved residue(s) required for the propagation of feature annotation.</text>
</comment>
<dbReference type="PROSITE" id="PS50215">
    <property type="entry name" value="ADAM_MEPRO"/>
    <property type="match status" value="1"/>
</dbReference>
<feature type="domain" description="Peptidase M12B" evidence="2">
    <location>
        <begin position="203"/>
        <end position="435"/>
    </location>
</feature>
<dbReference type="Gene3D" id="3.40.390.10">
    <property type="entry name" value="Collagenase (Catalytic Domain)"/>
    <property type="match status" value="1"/>
</dbReference>
<sequence>MEYFSKGVIECDEDNVQRYFCQIVIKTYEIVDCHSFLPAKYNFNKFPEEDRLQYEADAEVSFRAFNRDFHLLLYEDSNFQDLEVSHTSIKRNLTKTNFYEGIVKEHSLDSAVVGYLNDNVFSGSIKEKEVIYFIEPASSFLSAPIDSSKIVVYRSKDVINKHQDHFEANSSESSLNLFPLFKSFRNMSYLPQGIKKESNDTDYTCQIEMVADHTLYEYFKKDSDTLSVFLYLHAKYADVIFRRTDFDGDGFPDNIRIKVKKISIYKTASDPNYPMAKAQDLDSFLNSFSLRSQNYCISFCLSHRSYKATAVGKAFRPESQPFATPGGICQFSIWKRGVKRYLNTGVVTIVNSRKQAMPLITTMLAFTHEMGHLFGSDHDPVNHLICSPGGNLGNYLMYPRTSTVFKPRNSHFSPCSRQQIHWIIQERGECLKSHPGICGNGVRESDEECDCGWEKSCSHLDSCCTPSDAKPPEKGCTFRKNCSPKESKSRTRDCTVDPANGTGATRARQSVLLVCVMACMRLVPNLSIRLIGIRARGP</sequence>
<comment type="caution">
    <text evidence="3">The sequence shown here is derived from an EMBL/GenBank/DDBJ whole genome shotgun (WGS) entry which is preliminary data.</text>
</comment>
<protein>
    <recommendedName>
        <fullName evidence="2">Peptidase M12B domain-containing protein</fullName>
    </recommendedName>
</protein>
<dbReference type="GO" id="GO:0004222">
    <property type="term" value="F:metalloendopeptidase activity"/>
    <property type="evidence" value="ECO:0007669"/>
    <property type="project" value="InterPro"/>
</dbReference>
<dbReference type="InterPro" id="IPR024079">
    <property type="entry name" value="MetalloPept_cat_dom_sf"/>
</dbReference>
<dbReference type="Gene3D" id="4.10.70.10">
    <property type="entry name" value="Disintegrin domain"/>
    <property type="match status" value="1"/>
</dbReference>
<dbReference type="PANTHER" id="PTHR45702">
    <property type="entry name" value="ADAM10/ADAM17 METALLOPEPTIDASE FAMILY MEMBER"/>
    <property type="match status" value="1"/>
</dbReference>
<evidence type="ECO:0000313" key="4">
    <source>
        <dbReference type="Proteomes" id="UP000827092"/>
    </source>
</evidence>
<dbReference type="EMBL" id="JAFNEN010000015">
    <property type="protein sequence ID" value="KAG8200598.1"/>
    <property type="molecule type" value="Genomic_DNA"/>
</dbReference>
<dbReference type="GO" id="GO:0046872">
    <property type="term" value="F:metal ion binding"/>
    <property type="evidence" value="ECO:0007669"/>
    <property type="project" value="UniProtKB-KW"/>
</dbReference>
<keyword evidence="1" id="KW-0479">Metal-binding</keyword>
<dbReference type="Pfam" id="PF13688">
    <property type="entry name" value="Reprolysin_5"/>
    <property type="match status" value="1"/>
</dbReference>
<dbReference type="InterPro" id="IPR051489">
    <property type="entry name" value="ADAM_Metalloproteinase"/>
</dbReference>
<dbReference type="GO" id="GO:0005886">
    <property type="term" value="C:plasma membrane"/>
    <property type="evidence" value="ECO:0007669"/>
    <property type="project" value="TreeGrafter"/>
</dbReference>
<proteinExistence type="predicted"/>
<keyword evidence="1" id="KW-0862">Zinc</keyword>
<dbReference type="AlphaFoldDB" id="A0AAV6VXY0"/>
<dbReference type="InterPro" id="IPR036436">
    <property type="entry name" value="Disintegrin_dom_sf"/>
</dbReference>
<dbReference type="GO" id="GO:0006509">
    <property type="term" value="P:membrane protein ectodomain proteolysis"/>
    <property type="evidence" value="ECO:0007669"/>
    <property type="project" value="TreeGrafter"/>
</dbReference>
<dbReference type="Proteomes" id="UP000827092">
    <property type="component" value="Unassembled WGS sequence"/>
</dbReference>
<dbReference type="GO" id="GO:0007219">
    <property type="term" value="P:Notch signaling pathway"/>
    <property type="evidence" value="ECO:0007669"/>
    <property type="project" value="TreeGrafter"/>
</dbReference>
<gene>
    <name evidence="3" type="ORF">JTE90_000667</name>
</gene>
<feature type="binding site" evidence="1">
    <location>
        <position position="372"/>
    </location>
    <ligand>
        <name>Zn(2+)</name>
        <dbReference type="ChEBI" id="CHEBI:29105"/>
        <note>catalytic</note>
    </ligand>
</feature>
<reference evidence="3 4" key="1">
    <citation type="journal article" date="2022" name="Nat. Ecol. Evol.">
        <title>A masculinizing supergene underlies an exaggerated male reproductive morph in a spider.</title>
        <authorList>
            <person name="Hendrickx F."/>
            <person name="De Corte Z."/>
            <person name="Sonet G."/>
            <person name="Van Belleghem S.M."/>
            <person name="Kostlbacher S."/>
            <person name="Vangestel C."/>
        </authorList>
    </citation>
    <scope>NUCLEOTIDE SEQUENCE [LARGE SCALE GENOMIC DNA]</scope>
    <source>
        <strain evidence="3">W744_W776</strain>
    </source>
</reference>
<name>A0AAV6VXY0_9ARAC</name>
<organism evidence="3 4">
    <name type="scientific">Oedothorax gibbosus</name>
    <dbReference type="NCBI Taxonomy" id="931172"/>
    <lineage>
        <taxon>Eukaryota</taxon>
        <taxon>Metazoa</taxon>
        <taxon>Ecdysozoa</taxon>
        <taxon>Arthropoda</taxon>
        <taxon>Chelicerata</taxon>
        <taxon>Arachnida</taxon>
        <taxon>Araneae</taxon>
        <taxon>Araneomorphae</taxon>
        <taxon>Entelegynae</taxon>
        <taxon>Araneoidea</taxon>
        <taxon>Linyphiidae</taxon>
        <taxon>Erigoninae</taxon>
        <taxon>Oedothorax</taxon>
    </lineage>
</organism>
<feature type="active site" evidence="1">
    <location>
        <position position="369"/>
    </location>
</feature>
<feature type="binding site" evidence="1">
    <location>
        <position position="378"/>
    </location>
    <ligand>
        <name>Zn(2+)</name>
        <dbReference type="ChEBI" id="CHEBI:29105"/>
        <note>catalytic</note>
    </ligand>
</feature>
<keyword evidence="4" id="KW-1185">Reference proteome</keyword>
<accession>A0AAV6VXY0</accession>
<evidence type="ECO:0000313" key="3">
    <source>
        <dbReference type="EMBL" id="KAG8200598.1"/>
    </source>
</evidence>